<evidence type="ECO:0000256" key="3">
    <source>
        <dbReference type="ARBA" id="ARBA00022723"/>
    </source>
</evidence>
<dbReference type="PRINTS" id="PR00509">
    <property type="entry name" value="PGMPMM"/>
</dbReference>
<dbReference type="Pfam" id="PF02879">
    <property type="entry name" value="PGM_PMM_II"/>
    <property type="match status" value="1"/>
</dbReference>
<dbReference type="AlphaFoldDB" id="A0A381ZF51"/>
<evidence type="ECO:0000259" key="6">
    <source>
        <dbReference type="Pfam" id="PF02878"/>
    </source>
</evidence>
<dbReference type="InterPro" id="IPR005841">
    <property type="entry name" value="Alpha-D-phosphohexomutase_SF"/>
</dbReference>
<keyword evidence="3" id="KW-0479">Metal-binding</keyword>
<dbReference type="InterPro" id="IPR005845">
    <property type="entry name" value="A-D-PHexomutase_a/b/a-II"/>
</dbReference>
<keyword evidence="2" id="KW-0597">Phosphoprotein</keyword>
<evidence type="ECO:0000256" key="4">
    <source>
        <dbReference type="ARBA" id="ARBA00022842"/>
    </source>
</evidence>
<reference evidence="9" key="1">
    <citation type="submission" date="2018-05" db="EMBL/GenBank/DDBJ databases">
        <authorList>
            <person name="Lanie J.A."/>
            <person name="Ng W.-L."/>
            <person name="Kazmierczak K.M."/>
            <person name="Andrzejewski T.M."/>
            <person name="Davidsen T.M."/>
            <person name="Wayne K.J."/>
            <person name="Tettelin H."/>
            <person name="Glass J.I."/>
            <person name="Rusch D."/>
            <person name="Podicherti R."/>
            <person name="Tsui H.-C.T."/>
            <person name="Winkler M.E."/>
        </authorList>
    </citation>
    <scope>NUCLEOTIDE SEQUENCE</scope>
</reference>
<accession>A0A381ZF51</accession>
<organism evidence="9">
    <name type="scientific">marine metagenome</name>
    <dbReference type="NCBI Taxonomy" id="408172"/>
    <lineage>
        <taxon>unclassified sequences</taxon>
        <taxon>metagenomes</taxon>
        <taxon>ecological metagenomes</taxon>
    </lineage>
</organism>
<evidence type="ECO:0000256" key="5">
    <source>
        <dbReference type="ARBA" id="ARBA00023235"/>
    </source>
</evidence>
<evidence type="ECO:0008006" key="10">
    <source>
        <dbReference type="Google" id="ProtNLM"/>
    </source>
</evidence>
<dbReference type="PANTHER" id="PTHR45745:SF1">
    <property type="entry name" value="PHOSPHOGLUCOMUTASE 2B-RELATED"/>
    <property type="match status" value="1"/>
</dbReference>
<feature type="domain" description="Alpha-D-phosphohexomutase alpha/beta/alpha" evidence="6">
    <location>
        <begin position="5"/>
        <end position="138"/>
    </location>
</feature>
<sequence>MKNKVKFGTDGWRATPSTGLSNENIMICAQSFSDYINQKNLKKEKKILIGYDTRKNSKKYAELTYKVLESNNIEAFITSRPTPTPICSFHIKHSDKIGGVIITASHNSKDWNGFKIRSGDGLSFNEKETKKIEKIVDYYSDNNDKIKNKRIIKIKKLDIIKAYLDSMRNIIDFDHLKKINKTICVDYMHGSVAGILEKVLPTNTRFLRESFDHSFPNMEQPEPILKNLTPLVNDIKDNKFSVGIAFDGDGDRLGVVDENGKFQNATDVFAILADHVLKKYKSSENIGTTVTMPTIIEEVAKKNKSKIFRTPVGFKNLAPLLEESKVIFAGEESGGYSIKNHVSDKDGILSALLYLECLATNNCKPSDLLKNIHKEFGMK</sequence>
<proteinExistence type="inferred from homology"/>
<comment type="similarity">
    <text evidence="1">Belongs to the phosphohexose mutase family.</text>
</comment>
<evidence type="ECO:0000256" key="1">
    <source>
        <dbReference type="ARBA" id="ARBA00010231"/>
    </source>
</evidence>
<evidence type="ECO:0000256" key="2">
    <source>
        <dbReference type="ARBA" id="ARBA00022553"/>
    </source>
</evidence>
<name>A0A381ZF51_9ZZZZ</name>
<dbReference type="InterPro" id="IPR005844">
    <property type="entry name" value="A-D-PHexomutase_a/b/a-I"/>
</dbReference>
<dbReference type="GO" id="GO:0008973">
    <property type="term" value="F:phosphopentomutase activity"/>
    <property type="evidence" value="ECO:0007669"/>
    <property type="project" value="TreeGrafter"/>
</dbReference>
<dbReference type="GO" id="GO:0006166">
    <property type="term" value="P:purine ribonucleoside salvage"/>
    <property type="evidence" value="ECO:0007669"/>
    <property type="project" value="TreeGrafter"/>
</dbReference>
<keyword evidence="4" id="KW-0460">Magnesium</keyword>
<dbReference type="InterPro" id="IPR016055">
    <property type="entry name" value="A-D-PHexomutase_a/b/a-I/II/III"/>
</dbReference>
<feature type="domain" description="Alpha-D-phosphohexomutase alpha/beta/alpha" evidence="8">
    <location>
        <begin position="268"/>
        <end position="374"/>
    </location>
</feature>
<dbReference type="PANTHER" id="PTHR45745">
    <property type="entry name" value="PHOSPHOMANNOMUTASE 45A"/>
    <property type="match status" value="1"/>
</dbReference>
<dbReference type="Pfam" id="PF02878">
    <property type="entry name" value="PGM_PMM_I"/>
    <property type="match status" value="1"/>
</dbReference>
<dbReference type="GO" id="GO:0005975">
    <property type="term" value="P:carbohydrate metabolic process"/>
    <property type="evidence" value="ECO:0007669"/>
    <property type="project" value="InterPro"/>
</dbReference>
<gene>
    <name evidence="9" type="ORF">METZ01_LOCUS140316</name>
</gene>
<feature type="non-terminal residue" evidence="9">
    <location>
        <position position="379"/>
    </location>
</feature>
<evidence type="ECO:0000259" key="8">
    <source>
        <dbReference type="Pfam" id="PF02880"/>
    </source>
</evidence>
<dbReference type="SUPFAM" id="SSF53738">
    <property type="entry name" value="Phosphoglucomutase, first 3 domains"/>
    <property type="match status" value="2"/>
</dbReference>
<dbReference type="InterPro" id="IPR005846">
    <property type="entry name" value="A-D-PHexomutase_a/b/a-III"/>
</dbReference>
<dbReference type="Gene3D" id="3.40.120.10">
    <property type="entry name" value="Alpha-D-Glucose-1,6-Bisphosphate, subunit A, domain 3"/>
    <property type="match status" value="3"/>
</dbReference>
<protein>
    <recommendedName>
        <fullName evidence="10">Alpha-D-phosphohexomutase alpha/beta/alpha domain-containing protein</fullName>
    </recommendedName>
</protein>
<keyword evidence="5" id="KW-0413">Isomerase</keyword>
<dbReference type="Pfam" id="PF02880">
    <property type="entry name" value="PGM_PMM_III"/>
    <property type="match status" value="1"/>
</dbReference>
<dbReference type="EMBL" id="UINC01020946">
    <property type="protein sequence ID" value="SVA87462.1"/>
    <property type="molecule type" value="Genomic_DNA"/>
</dbReference>
<evidence type="ECO:0000313" key="9">
    <source>
        <dbReference type="EMBL" id="SVA87462.1"/>
    </source>
</evidence>
<dbReference type="GO" id="GO:0046872">
    <property type="term" value="F:metal ion binding"/>
    <property type="evidence" value="ECO:0007669"/>
    <property type="project" value="UniProtKB-KW"/>
</dbReference>
<evidence type="ECO:0000259" key="7">
    <source>
        <dbReference type="Pfam" id="PF02879"/>
    </source>
</evidence>
<feature type="domain" description="Alpha-D-phosphohexomutase alpha/beta/alpha" evidence="7">
    <location>
        <begin position="161"/>
        <end position="260"/>
    </location>
</feature>